<protein>
    <submittedName>
        <fullName evidence="5">Uncharacterized protein</fullName>
    </submittedName>
</protein>
<comment type="caution">
    <text evidence="5">The sequence shown here is derived from an EMBL/GenBank/DDBJ whole genome shotgun (WGS) entry which is preliminary data.</text>
</comment>
<feature type="domain" description="DUF7708" evidence="3">
    <location>
        <begin position="83"/>
        <end position="203"/>
    </location>
</feature>
<evidence type="ECO:0000313" key="5">
    <source>
        <dbReference type="EMBL" id="KAK7941418.1"/>
    </source>
</evidence>
<evidence type="ECO:0000259" key="3">
    <source>
        <dbReference type="Pfam" id="PF24809"/>
    </source>
</evidence>
<dbReference type="Pfam" id="PF24809">
    <property type="entry name" value="DUF7708"/>
    <property type="match status" value="1"/>
</dbReference>
<sequence length="571" mass="64716">MATTPSIRVTENTTQLMISESAALPRLEVRPLVTSPASPIKEFPQIMIEFKERYPIEPEARIEKNAASVPRPVGKSIVPDVDYAKPMLGTLTFLLQAFQQTCKVREDVKGGIEKLKKNFGLAEDYIAMYSANRKVVGAVNTLYITILKAIEDVIGYYTQHMFIKGLKAMWDGKNYEKSLLECLENISKDGNELIHEADTAHKQATNKVAEDLERGMFKGLGTMDTIDKRTENIEVMVKGANKGIMGMVKDHLVAMEARYEKERARHEKEKARNERDMQFLQRQIGQQNAENRDLKQLFYRVITPEPMPLAAPTVVTQQDLLGFLDSTDVDTSDIEYIIAQRELIIAGGQDRTEQIMKSPQLREWLVQAESKELLIHGNSEPEPLSPISFFCALLMQNLRGVDQFKSLAFFCGLHSYDDFGGARPMILSLLAQLLQQQQFDLGFVDHELAYCMDDGDIGAFCYVFGQLVRQVKSTESVFCVIDGINVYEALEEELLQDTACVLRPLLDLTRERGSVFKILVTSPSITEDTRQAIEDENYLALPKPAANTLGYSDLRFERQWQEGFKPNQHYQ</sequence>
<keyword evidence="2" id="KW-0175">Coiled coil</keyword>
<evidence type="ECO:0000313" key="6">
    <source>
        <dbReference type="Proteomes" id="UP001391051"/>
    </source>
</evidence>
<dbReference type="PANTHER" id="PTHR40619">
    <property type="entry name" value="FUNGAL STAND N-TERMINAL GOODBYE DOMAIN-CONTAINING PROTEIN"/>
    <property type="match status" value="1"/>
</dbReference>
<keyword evidence="6" id="KW-1185">Reference proteome</keyword>
<gene>
    <name evidence="5" type="ORF">PG986_013805</name>
</gene>
<dbReference type="RefSeq" id="XP_066694170.1">
    <property type="nucleotide sequence ID" value="XM_066850027.1"/>
</dbReference>
<evidence type="ECO:0000256" key="2">
    <source>
        <dbReference type="SAM" id="Coils"/>
    </source>
</evidence>
<name>A0ABR1PWK3_9PEZI</name>
<reference evidence="5 6" key="1">
    <citation type="submission" date="2023-01" db="EMBL/GenBank/DDBJ databases">
        <title>Analysis of 21 Apiospora genomes using comparative genomics revels a genus with tremendous synthesis potential of carbohydrate active enzymes and secondary metabolites.</title>
        <authorList>
            <person name="Sorensen T."/>
        </authorList>
    </citation>
    <scope>NUCLEOTIDE SEQUENCE [LARGE SCALE GENOMIC DNA]</scope>
    <source>
        <strain evidence="5 6">CBS 24483</strain>
    </source>
</reference>
<dbReference type="Proteomes" id="UP001391051">
    <property type="component" value="Unassembled WGS sequence"/>
</dbReference>
<feature type="coiled-coil region" evidence="2">
    <location>
        <begin position="252"/>
        <end position="297"/>
    </location>
</feature>
<dbReference type="InterPro" id="IPR056125">
    <property type="entry name" value="DUF7708"/>
</dbReference>
<feature type="domain" description="Nephrocystin 3-like N-terminal" evidence="4">
    <location>
        <begin position="353"/>
        <end position="522"/>
    </location>
</feature>
<dbReference type="Pfam" id="PF24883">
    <property type="entry name" value="NPHP3_N"/>
    <property type="match status" value="1"/>
</dbReference>
<evidence type="ECO:0000259" key="4">
    <source>
        <dbReference type="Pfam" id="PF24883"/>
    </source>
</evidence>
<dbReference type="EMBL" id="JAQQWE010000009">
    <property type="protein sequence ID" value="KAK7941418.1"/>
    <property type="molecule type" value="Genomic_DNA"/>
</dbReference>
<organism evidence="5 6">
    <name type="scientific">Apiospora aurea</name>
    <dbReference type="NCBI Taxonomy" id="335848"/>
    <lineage>
        <taxon>Eukaryota</taxon>
        <taxon>Fungi</taxon>
        <taxon>Dikarya</taxon>
        <taxon>Ascomycota</taxon>
        <taxon>Pezizomycotina</taxon>
        <taxon>Sordariomycetes</taxon>
        <taxon>Xylariomycetidae</taxon>
        <taxon>Amphisphaeriales</taxon>
        <taxon>Apiosporaceae</taxon>
        <taxon>Apiospora</taxon>
    </lineage>
</organism>
<dbReference type="InterPro" id="IPR056884">
    <property type="entry name" value="NPHP3-like_N"/>
</dbReference>
<keyword evidence="1" id="KW-0677">Repeat</keyword>
<proteinExistence type="predicted"/>
<evidence type="ECO:0000256" key="1">
    <source>
        <dbReference type="ARBA" id="ARBA00022737"/>
    </source>
</evidence>
<dbReference type="GeneID" id="92083089"/>
<dbReference type="PANTHER" id="PTHR40619:SF3">
    <property type="entry name" value="FUNGAL STAND N-TERMINAL GOODBYE DOMAIN-CONTAINING PROTEIN"/>
    <property type="match status" value="1"/>
</dbReference>
<accession>A0ABR1PWK3</accession>